<comment type="caution">
    <text evidence="2">The sequence shown here is derived from an EMBL/GenBank/DDBJ whole genome shotgun (WGS) entry which is preliminary data.</text>
</comment>
<gene>
    <name evidence="2" type="ORF">C7B47_16070</name>
</gene>
<evidence type="ECO:0000313" key="2">
    <source>
        <dbReference type="EMBL" id="PSR23272.1"/>
    </source>
</evidence>
<organism evidence="2 3">
    <name type="scientific">Sulfobacillus thermosulfidooxidans</name>
    <dbReference type="NCBI Taxonomy" id="28034"/>
    <lineage>
        <taxon>Bacteria</taxon>
        <taxon>Bacillati</taxon>
        <taxon>Bacillota</taxon>
        <taxon>Clostridia</taxon>
        <taxon>Eubacteriales</taxon>
        <taxon>Clostridiales Family XVII. Incertae Sedis</taxon>
        <taxon>Sulfobacillus</taxon>
    </lineage>
</organism>
<evidence type="ECO:0000313" key="3">
    <source>
        <dbReference type="Proteomes" id="UP000242705"/>
    </source>
</evidence>
<dbReference type="EMBL" id="PXYX01000072">
    <property type="protein sequence ID" value="PSR23272.1"/>
    <property type="molecule type" value="Genomic_DNA"/>
</dbReference>
<feature type="region of interest" description="Disordered" evidence="1">
    <location>
        <begin position="1"/>
        <end position="34"/>
    </location>
</feature>
<name>A0A2T2WM10_SULTH</name>
<feature type="compositionally biased region" description="Basic and acidic residues" evidence="1">
    <location>
        <begin position="22"/>
        <end position="34"/>
    </location>
</feature>
<protein>
    <submittedName>
        <fullName evidence="2">Uncharacterized protein</fullName>
    </submittedName>
</protein>
<proteinExistence type="predicted"/>
<accession>A0A2T2WM10</accession>
<dbReference type="AlphaFoldDB" id="A0A2T2WM10"/>
<sequence>MGAKSSVGADESTLGDPSGDDDGARCGENDKQNQERFENFIRSVETWYKATAAFGEIKKSYLKGRGKHRGSVLGT</sequence>
<reference evidence="2 3" key="1">
    <citation type="journal article" date="2014" name="BMC Genomics">
        <title>Comparison of environmental and isolate Sulfobacillus genomes reveals diverse carbon, sulfur, nitrogen, and hydrogen metabolisms.</title>
        <authorList>
            <person name="Justice N.B."/>
            <person name="Norman A."/>
            <person name="Brown C.T."/>
            <person name="Singh A."/>
            <person name="Thomas B.C."/>
            <person name="Banfield J.F."/>
        </authorList>
    </citation>
    <scope>NUCLEOTIDE SEQUENCE [LARGE SCALE GENOMIC DNA]</scope>
    <source>
        <strain evidence="2">AMDSBA5</strain>
    </source>
</reference>
<dbReference type="Proteomes" id="UP000242705">
    <property type="component" value="Unassembled WGS sequence"/>
</dbReference>
<evidence type="ECO:0000256" key="1">
    <source>
        <dbReference type="SAM" id="MobiDB-lite"/>
    </source>
</evidence>